<evidence type="ECO:0000259" key="3">
    <source>
        <dbReference type="Pfam" id="PF05532"/>
    </source>
</evidence>
<reference evidence="4 7" key="1">
    <citation type="submission" date="2016-10" db="EMBL/GenBank/DDBJ databases">
        <title>Evaluation of Human, Veterinary and Environmental Mycobacterium chelonae Isolates by Core Genome Phylogenomic Analysis, Targeted Gene Comparison, and Anti-microbial Susceptibility Patterns: A Tale of Mistaken Identities.</title>
        <authorList>
            <person name="Fogelson S.B."/>
            <person name="Camus A.C."/>
            <person name="Lorenz W."/>
            <person name="Vasireddy R."/>
            <person name="Vasireddy S."/>
            <person name="Smith T."/>
            <person name="Brown-Elliott B.A."/>
            <person name="Wallace R.J.Jr."/>
            <person name="Hasan N.A."/>
            <person name="Reischl U."/>
            <person name="Sanchez S."/>
        </authorList>
    </citation>
    <scope>NUCLEOTIDE SEQUENCE [LARGE SCALE GENOMIC DNA]</scope>
    <source>
        <strain evidence="4 7">1559</strain>
    </source>
</reference>
<evidence type="ECO:0000256" key="1">
    <source>
        <dbReference type="ARBA" id="ARBA00009129"/>
    </source>
</evidence>
<name>A0A1S1LEQ7_9MYCO</name>
<evidence type="ECO:0000313" key="8">
    <source>
        <dbReference type="Proteomes" id="UP000295165"/>
    </source>
</evidence>
<dbReference type="GeneID" id="57165468"/>
<dbReference type="RefSeq" id="WP_070935356.1">
    <property type="nucleotide sequence ID" value="NZ_MAEP01000007.1"/>
</dbReference>
<dbReference type="SUPFAM" id="SSF69047">
    <property type="entry name" value="Hypothetical protein YjbJ"/>
    <property type="match status" value="1"/>
</dbReference>
<comment type="similarity">
    <text evidence="1">Belongs to the UPF0337 (CsbD) family.</text>
</comment>
<protein>
    <submittedName>
        <fullName evidence="4">CsbD family protein</fullName>
    </submittedName>
    <submittedName>
        <fullName evidence="6">CsbD-like protein</fullName>
    </submittedName>
</protein>
<dbReference type="OrthoDB" id="2143260at2"/>
<dbReference type="Proteomes" id="UP000179616">
    <property type="component" value="Unassembled WGS sequence"/>
</dbReference>
<feature type="region of interest" description="Disordered" evidence="2">
    <location>
        <begin position="1"/>
        <end position="41"/>
    </location>
</feature>
<dbReference type="EMBL" id="MLIK01000004">
    <property type="protein sequence ID" value="OHU30473.1"/>
    <property type="molecule type" value="Genomic_DNA"/>
</dbReference>
<dbReference type="EMBL" id="RXLR01000015">
    <property type="protein sequence ID" value="TDH20938.1"/>
    <property type="molecule type" value="Genomic_DNA"/>
</dbReference>
<evidence type="ECO:0000313" key="4">
    <source>
        <dbReference type="EMBL" id="OHU30473.1"/>
    </source>
</evidence>
<evidence type="ECO:0000313" key="7">
    <source>
        <dbReference type="Proteomes" id="UP000179616"/>
    </source>
</evidence>
<dbReference type="AlphaFoldDB" id="A0A1S1LEQ7"/>
<sequence>MGIADDAQNKFDDLKGRAKEAAGSVTNDDDLKAEGQAEQGIASAKQKIADAADKVKDGVEAVKDKLTGNG</sequence>
<dbReference type="InterPro" id="IPR036629">
    <property type="entry name" value="YjbJ_sf"/>
</dbReference>
<dbReference type="Proteomes" id="UP000295627">
    <property type="component" value="Unassembled WGS sequence"/>
</dbReference>
<dbReference type="Gene3D" id="1.10.1470.10">
    <property type="entry name" value="YjbJ"/>
    <property type="match status" value="1"/>
</dbReference>
<evidence type="ECO:0000313" key="9">
    <source>
        <dbReference type="Proteomes" id="UP000295627"/>
    </source>
</evidence>
<dbReference type="Proteomes" id="UP000295165">
    <property type="component" value="Unassembled WGS sequence"/>
</dbReference>
<evidence type="ECO:0000256" key="2">
    <source>
        <dbReference type="SAM" id="MobiDB-lite"/>
    </source>
</evidence>
<dbReference type="InterPro" id="IPR008462">
    <property type="entry name" value="CsbD"/>
</dbReference>
<dbReference type="EMBL" id="PECC01000026">
    <property type="protein sequence ID" value="TDZ52508.1"/>
    <property type="molecule type" value="Genomic_DNA"/>
</dbReference>
<comment type="caution">
    <text evidence="4">The sequence shown here is derived from an EMBL/GenBank/DDBJ whole genome shotgun (WGS) entry which is preliminary data.</text>
</comment>
<organism evidence="4 7">
    <name type="scientific">Mycobacteroides franklinii</name>
    <dbReference type="NCBI Taxonomy" id="948102"/>
    <lineage>
        <taxon>Bacteria</taxon>
        <taxon>Bacillati</taxon>
        <taxon>Actinomycetota</taxon>
        <taxon>Actinomycetes</taxon>
        <taxon>Mycobacteriales</taxon>
        <taxon>Mycobacteriaceae</taxon>
        <taxon>Mycobacteroides</taxon>
    </lineage>
</organism>
<reference evidence="8 9" key="3">
    <citation type="journal article" date="2019" name="Sci. Rep.">
        <title>Extended insight into the Mycobacterium chelonae-abscessus complex through whole genome sequencing of Mycobacterium salmoniphilum outbreak and Mycobacterium salmoniphilum-like strains.</title>
        <authorList>
            <person name="Behra P.R.K."/>
            <person name="Das S."/>
            <person name="Pettersson B.M.F."/>
            <person name="Shirreff L."/>
            <person name="DuCote T."/>
            <person name="Jacobsson K.G."/>
            <person name="Ennis D.G."/>
            <person name="Kirsebom L.A."/>
        </authorList>
    </citation>
    <scope>NUCLEOTIDE SEQUENCE [LARGE SCALE GENOMIC DNA]</scope>
    <source>
        <strain evidence="6 8">CCUG 63697</strain>
        <strain evidence="5 9">DSM 45524</strain>
    </source>
</reference>
<accession>A0A1S1LEQ7</accession>
<proteinExistence type="inferred from homology"/>
<keyword evidence="8" id="KW-1185">Reference proteome</keyword>
<evidence type="ECO:0000313" key="5">
    <source>
        <dbReference type="EMBL" id="TDH20938.1"/>
    </source>
</evidence>
<feature type="domain" description="CsbD-like" evidence="3">
    <location>
        <begin position="5"/>
        <end position="57"/>
    </location>
</feature>
<feature type="compositionally biased region" description="Basic and acidic residues" evidence="2">
    <location>
        <begin position="7"/>
        <end position="20"/>
    </location>
</feature>
<dbReference type="Pfam" id="PF05532">
    <property type="entry name" value="CsbD"/>
    <property type="match status" value="1"/>
</dbReference>
<reference evidence="5" key="2">
    <citation type="submission" date="2018-12" db="EMBL/GenBank/DDBJ databases">
        <authorList>
            <person name="Behra P.R.K."/>
            <person name="Das S."/>
            <person name="Pettersson B.M.F."/>
            <person name="Shirreff L."/>
            <person name="Ducote T."/>
            <person name="Jacobsson K.-G."/>
            <person name="Ennis D.G."/>
            <person name="Kirsebom L.A."/>
        </authorList>
    </citation>
    <scope>NUCLEOTIDE SEQUENCE</scope>
    <source>
        <strain evidence="5">DSM 45524</strain>
    </source>
</reference>
<evidence type="ECO:0000313" key="6">
    <source>
        <dbReference type="EMBL" id="TDZ52508.1"/>
    </source>
</evidence>
<dbReference type="STRING" id="948102.BKG76_01550"/>
<gene>
    <name evidence="4" type="ORF">BKG76_01550</name>
    <name evidence="6" type="ORF">CCUG63697_00990</name>
    <name evidence="5" type="ORF">EJ571_13200</name>
</gene>